<dbReference type="InterPro" id="IPR014027">
    <property type="entry name" value="UDP-Glc/GDP-Man_DH_C"/>
</dbReference>
<dbReference type="Pfam" id="PF00984">
    <property type="entry name" value="UDPG_MGDP_dh"/>
    <property type="match status" value="1"/>
</dbReference>
<feature type="binding site" evidence="10">
    <location>
        <position position="323"/>
    </location>
    <ligand>
        <name>substrate</name>
    </ligand>
</feature>
<evidence type="ECO:0000313" key="14">
    <source>
        <dbReference type="Proteomes" id="UP000547011"/>
    </source>
</evidence>
<dbReference type="InterPro" id="IPR014026">
    <property type="entry name" value="UDP-Glc/GDP-Man_DH_dimer"/>
</dbReference>
<feature type="binding site" evidence="11">
    <location>
        <position position="86"/>
    </location>
    <ligand>
        <name>NAD(+)</name>
        <dbReference type="ChEBI" id="CHEBI:57540"/>
    </ligand>
</feature>
<gene>
    <name evidence="13" type="ORF">GGR20_002625</name>
</gene>
<evidence type="ECO:0000256" key="8">
    <source>
        <dbReference type="PIRNR" id="PIRNR000124"/>
    </source>
</evidence>
<name>A0A7W6INU0_9HYPH</name>
<feature type="binding site" evidence="11">
    <location>
        <position position="35"/>
    </location>
    <ligand>
        <name>NAD(+)</name>
        <dbReference type="ChEBI" id="CHEBI:57540"/>
    </ligand>
</feature>
<organism evidence="13 14">
    <name type="scientific">Devosia subaequoris</name>
    <dbReference type="NCBI Taxonomy" id="395930"/>
    <lineage>
        <taxon>Bacteria</taxon>
        <taxon>Pseudomonadati</taxon>
        <taxon>Pseudomonadota</taxon>
        <taxon>Alphaproteobacteria</taxon>
        <taxon>Hyphomicrobiales</taxon>
        <taxon>Devosiaceae</taxon>
        <taxon>Devosia</taxon>
    </lineage>
</organism>
<evidence type="ECO:0000256" key="4">
    <source>
        <dbReference type="ARBA" id="ARBA00015132"/>
    </source>
</evidence>
<dbReference type="InterPro" id="IPR036220">
    <property type="entry name" value="UDP-Glc/GDP-Man_DH_C_sf"/>
</dbReference>
<feature type="binding site" evidence="11">
    <location>
        <position position="265"/>
    </location>
    <ligand>
        <name>NAD(+)</name>
        <dbReference type="ChEBI" id="CHEBI:57540"/>
    </ligand>
</feature>
<feature type="binding site" evidence="10">
    <location>
        <begin position="251"/>
        <end position="255"/>
    </location>
    <ligand>
        <name>substrate</name>
    </ligand>
</feature>
<feature type="binding site" evidence="10">
    <location>
        <begin position="151"/>
        <end position="154"/>
    </location>
    <ligand>
        <name>substrate</name>
    </ligand>
</feature>
<keyword evidence="14" id="KW-1185">Reference proteome</keyword>
<reference evidence="13 14" key="1">
    <citation type="submission" date="2020-08" db="EMBL/GenBank/DDBJ databases">
        <title>Genomic Encyclopedia of Type Strains, Phase IV (KMG-IV): sequencing the most valuable type-strain genomes for metagenomic binning, comparative biology and taxonomic classification.</title>
        <authorList>
            <person name="Goeker M."/>
        </authorList>
    </citation>
    <scope>NUCLEOTIDE SEQUENCE [LARGE SCALE GENOMIC DNA]</scope>
    <source>
        <strain evidence="13 14">DSM 23447</strain>
    </source>
</reference>
<dbReference type="SUPFAM" id="SSF48179">
    <property type="entry name" value="6-phosphogluconate dehydrogenase C-terminal domain-like"/>
    <property type="match status" value="1"/>
</dbReference>
<dbReference type="EC" id="1.1.1.22" evidence="3 8"/>
<feature type="binding site" evidence="11">
    <location>
        <position position="121"/>
    </location>
    <ligand>
        <name>NAD(+)</name>
        <dbReference type="ChEBI" id="CHEBI:57540"/>
    </ligand>
</feature>
<feature type="binding site" evidence="11">
    <location>
        <position position="30"/>
    </location>
    <ligand>
        <name>NAD(+)</name>
        <dbReference type="ChEBI" id="CHEBI:57540"/>
    </ligand>
</feature>
<dbReference type="Gene3D" id="1.20.5.100">
    <property type="entry name" value="Cytochrome c1, transmembrane anchor, C-terminal"/>
    <property type="match status" value="1"/>
</dbReference>
<dbReference type="GO" id="GO:0006065">
    <property type="term" value="P:UDP-glucuronate biosynthetic process"/>
    <property type="evidence" value="ECO:0007669"/>
    <property type="project" value="UniProtKB-UniPathway"/>
</dbReference>
<dbReference type="InterPro" id="IPR036291">
    <property type="entry name" value="NAD(P)-bd_dom_sf"/>
</dbReference>
<dbReference type="GO" id="GO:0003979">
    <property type="term" value="F:UDP-glucose 6-dehydrogenase activity"/>
    <property type="evidence" value="ECO:0007669"/>
    <property type="project" value="UniProtKB-EC"/>
</dbReference>
<feature type="binding site" evidence="11">
    <location>
        <position position="154"/>
    </location>
    <ligand>
        <name>NAD(+)</name>
        <dbReference type="ChEBI" id="CHEBI:57540"/>
    </ligand>
</feature>
<dbReference type="SUPFAM" id="SSF52413">
    <property type="entry name" value="UDP-glucose/GDP-mannose dehydrogenase C-terminal domain"/>
    <property type="match status" value="1"/>
</dbReference>
<keyword evidence="6 8" id="KW-0520">NAD</keyword>
<dbReference type="Proteomes" id="UP000547011">
    <property type="component" value="Unassembled WGS sequence"/>
</dbReference>
<evidence type="ECO:0000256" key="2">
    <source>
        <dbReference type="ARBA" id="ARBA00006601"/>
    </source>
</evidence>
<comment type="similarity">
    <text evidence="2 8">Belongs to the UDP-glucose/GDP-mannose dehydrogenase family.</text>
</comment>
<feature type="binding site" evidence="11">
    <location>
        <position position="330"/>
    </location>
    <ligand>
        <name>NAD(+)</name>
        <dbReference type="ChEBI" id="CHEBI:57540"/>
    </ligand>
</feature>
<dbReference type="PANTHER" id="PTHR43750">
    <property type="entry name" value="UDP-GLUCOSE 6-DEHYDROGENASE TUAD"/>
    <property type="match status" value="1"/>
</dbReference>
<dbReference type="Gene3D" id="3.40.50.720">
    <property type="entry name" value="NAD(P)-binding Rossmann-like Domain"/>
    <property type="match status" value="2"/>
</dbReference>
<evidence type="ECO:0000256" key="5">
    <source>
        <dbReference type="ARBA" id="ARBA00023002"/>
    </source>
</evidence>
<dbReference type="RefSeq" id="WP_183311766.1">
    <property type="nucleotide sequence ID" value="NZ_JACIEW010000006.1"/>
</dbReference>
<evidence type="ECO:0000256" key="6">
    <source>
        <dbReference type="ARBA" id="ARBA00023027"/>
    </source>
</evidence>
<dbReference type="Pfam" id="PF03721">
    <property type="entry name" value="UDPG_MGDP_dh_N"/>
    <property type="match status" value="1"/>
</dbReference>
<dbReference type="InterPro" id="IPR017476">
    <property type="entry name" value="UDP-Glc/GDP-Man"/>
</dbReference>
<feature type="binding site" evidence="10">
    <location>
        <position position="259"/>
    </location>
    <ligand>
        <name>substrate</name>
    </ligand>
</feature>
<dbReference type="PROSITE" id="PS51257">
    <property type="entry name" value="PROKAR_LIPOPROTEIN"/>
    <property type="match status" value="1"/>
</dbReference>
<dbReference type="InterPro" id="IPR001732">
    <property type="entry name" value="UDP-Glc/GDP-Man_DH_N"/>
</dbReference>
<feature type="binding site" evidence="10">
    <location>
        <position position="206"/>
    </location>
    <ligand>
        <name>substrate</name>
    </ligand>
</feature>
<dbReference type="UniPathway" id="UPA00038">
    <property type="reaction ID" value="UER00491"/>
</dbReference>
<evidence type="ECO:0000259" key="12">
    <source>
        <dbReference type="SMART" id="SM00984"/>
    </source>
</evidence>
<dbReference type="GO" id="GO:0000271">
    <property type="term" value="P:polysaccharide biosynthetic process"/>
    <property type="evidence" value="ECO:0007669"/>
    <property type="project" value="InterPro"/>
</dbReference>
<feature type="active site" description="Nucleophile" evidence="9">
    <location>
        <position position="262"/>
    </location>
</feature>
<dbReference type="NCBIfam" id="TIGR03026">
    <property type="entry name" value="NDP-sugDHase"/>
    <property type="match status" value="1"/>
</dbReference>
<keyword evidence="5 8" id="KW-0560">Oxidoreductase</keyword>
<sequence length="476" mass="51175">MRLVIIGSGYVGLVSGACLAELGHHVMCVDNDASKVEQLRAGQIPIYEPQLSEMISRNVAQGRLGFTSQLPALSKEIHAIMVAVGTPPRTNGSADLSAIFAVAQEVAAKAVHPQMVIIKSTVPVGTGDSVQALMHKARPGMHFSVISNPEFLREGSAIDDFMAPDRIVVGAGDETARNTLRALYAPLERTGTQVICMGRREAELVKCAANAFLATKIAFINEMADLCEAVGADVEEVAHGIGLDERIGAAFLQAGPGYGGSCFPKDTTALQAIAQEHGVNLRLVETVIASNEARKRSMGRRISKALHGDLTGRVVAVLGLTFKPDTDDMRDSPSLALIDALQRAGATVQVFDPQGMNRARMHLHDVHFADNAYLCAEGADCIALATHWPEFATLDAERLGQLVRKKVLVDLRNFLDPQAFLNAGFAVHAIGRPPQQPRRHNLVAAQRHRARNQAREAFINGAKQRPHPALQDGMNG</sequence>
<protein>
    <recommendedName>
        <fullName evidence="4 8">UDP-glucose 6-dehydrogenase</fullName>
        <ecNumber evidence="3 8">1.1.1.22</ecNumber>
    </recommendedName>
</protein>
<evidence type="ECO:0000313" key="13">
    <source>
        <dbReference type="EMBL" id="MBB4052969.1"/>
    </source>
</evidence>
<dbReference type="EMBL" id="JACIEW010000006">
    <property type="protein sequence ID" value="MBB4052969.1"/>
    <property type="molecule type" value="Genomic_DNA"/>
</dbReference>
<dbReference type="GO" id="GO:0051287">
    <property type="term" value="F:NAD binding"/>
    <property type="evidence" value="ECO:0007669"/>
    <property type="project" value="InterPro"/>
</dbReference>
<dbReference type="Pfam" id="PF03720">
    <property type="entry name" value="UDPG_MGDP_dh_C"/>
    <property type="match status" value="1"/>
</dbReference>
<comment type="catalytic activity">
    <reaction evidence="7 8">
        <text>UDP-alpha-D-glucose + 2 NAD(+) + H2O = UDP-alpha-D-glucuronate + 2 NADH + 3 H(+)</text>
        <dbReference type="Rhea" id="RHEA:23596"/>
        <dbReference type="ChEBI" id="CHEBI:15377"/>
        <dbReference type="ChEBI" id="CHEBI:15378"/>
        <dbReference type="ChEBI" id="CHEBI:57540"/>
        <dbReference type="ChEBI" id="CHEBI:57945"/>
        <dbReference type="ChEBI" id="CHEBI:58052"/>
        <dbReference type="ChEBI" id="CHEBI:58885"/>
        <dbReference type="EC" id="1.1.1.22"/>
    </reaction>
</comment>
<comment type="pathway">
    <text evidence="1">Nucleotide-sugar biosynthesis; UDP-alpha-D-glucuronate biosynthesis; UDP-alpha-D-glucuronate from UDP-alpha-D-glucose: step 1/1.</text>
</comment>
<feature type="domain" description="UDP-glucose/GDP-mannose dehydrogenase C-terminal" evidence="12">
    <location>
        <begin position="316"/>
        <end position="417"/>
    </location>
</feature>
<proteinExistence type="inferred from homology"/>
<dbReference type="InterPro" id="IPR028357">
    <property type="entry name" value="UDPglc_DH_bac"/>
</dbReference>
<dbReference type="AlphaFoldDB" id="A0A7W6INU0"/>
<dbReference type="PIRSF" id="PIRSF500134">
    <property type="entry name" value="UDPglc_DH_bac"/>
    <property type="match status" value="1"/>
</dbReference>
<accession>A0A7W6INU0</accession>
<evidence type="ECO:0000256" key="9">
    <source>
        <dbReference type="PIRSR" id="PIRSR500134-1"/>
    </source>
</evidence>
<evidence type="ECO:0000256" key="7">
    <source>
        <dbReference type="ARBA" id="ARBA00047473"/>
    </source>
</evidence>
<evidence type="ECO:0000256" key="10">
    <source>
        <dbReference type="PIRSR" id="PIRSR500134-2"/>
    </source>
</evidence>
<comment type="caution">
    <text evidence="13">The sequence shown here is derived from an EMBL/GenBank/DDBJ whole genome shotgun (WGS) entry which is preliminary data.</text>
</comment>
<dbReference type="InterPro" id="IPR008927">
    <property type="entry name" value="6-PGluconate_DH-like_C_sf"/>
</dbReference>
<dbReference type="SMART" id="SM00984">
    <property type="entry name" value="UDPG_MGDP_dh_C"/>
    <property type="match status" value="1"/>
</dbReference>
<dbReference type="PIRSF" id="PIRSF000124">
    <property type="entry name" value="UDPglc_GDPman_dh"/>
    <property type="match status" value="1"/>
</dbReference>
<dbReference type="SUPFAM" id="SSF51735">
    <property type="entry name" value="NAD(P)-binding Rossmann-fold domains"/>
    <property type="match status" value="1"/>
</dbReference>
<dbReference type="PANTHER" id="PTHR43750:SF3">
    <property type="entry name" value="UDP-GLUCOSE 6-DEHYDROGENASE TUAD"/>
    <property type="match status" value="1"/>
</dbReference>
<evidence type="ECO:0000256" key="1">
    <source>
        <dbReference type="ARBA" id="ARBA00004701"/>
    </source>
</evidence>
<evidence type="ECO:0000256" key="11">
    <source>
        <dbReference type="PIRSR" id="PIRSR500134-3"/>
    </source>
</evidence>
<evidence type="ECO:0000256" key="3">
    <source>
        <dbReference type="ARBA" id="ARBA00012954"/>
    </source>
</evidence>